<reference evidence="2" key="1">
    <citation type="journal article" date="2019" name="PLoS Negl. Trop. Dis.">
        <title>Revisiting the worldwide diversity of Leptospira species in the environment.</title>
        <authorList>
            <person name="Vincent A.T."/>
            <person name="Schiettekatte O."/>
            <person name="Bourhy P."/>
            <person name="Veyrier F.J."/>
            <person name="Picardeau M."/>
        </authorList>
    </citation>
    <scope>NUCLEOTIDE SEQUENCE [LARGE SCALE GENOMIC DNA]</scope>
    <source>
        <strain evidence="2">201800277</strain>
    </source>
</reference>
<organism evidence="2 3">
    <name type="scientific">Leptospira brenneri</name>
    <dbReference type="NCBI Taxonomy" id="2023182"/>
    <lineage>
        <taxon>Bacteria</taxon>
        <taxon>Pseudomonadati</taxon>
        <taxon>Spirochaetota</taxon>
        <taxon>Spirochaetia</taxon>
        <taxon>Leptospirales</taxon>
        <taxon>Leptospiraceae</taxon>
        <taxon>Leptospira</taxon>
    </lineage>
</organism>
<accession>A0A2M9XYU2</accession>
<dbReference type="Proteomes" id="UP000297891">
    <property type="component" value="Unassembled WGS sequence"/>
</dbReference>
<name>A0A2M9XYU2_9LEPT</name>
<proteinExistence type="predicted"/>
<keyword evidence="3" id="KW-1185">Reference proteome</keyword>
<dbReference type="OrthoDB" id="340227at2"/>
<evidence type="ECO:0000313" key="3">
    <source>
        <dbReference type="Proteomes" id="UP000297891"/>
    </source>
</evidence>
<protein>
    <submittedName>
        <fullName evidence="2">Uncharacterized protein</fullName>
    </submittedName>
</protein>
<evidence type="ECO:0000313" key="2">
    <source>
        <dbReference type="EMBL" id="TGK97127.1"/>
    </source>
</evidence>
<dbReference type="NCBIfam" id="NF047771">
    <property type="entry name" value="LIC_11490_fam"/>
    <property type="match status" value="1"/>
</dbReference>
<comment type="caution">
    <text evidence="2">The sequence shown here is derived from an EMBL/GenBank/DDBJ whole genome shotgun (WGS) entry which is preliminary data.</text>
</comment>
<dbReference type="EMBL" id="RQFP01000001">
    <property type="protein sequence ID" value="TGK97127.1"/>
    <property type="molecule type" value="Genomic_DNA"/>
</dbReference>
<gene>
    <name evidence="2" type="ORF">EHQ30_02075</name>
</gene>
<feature type="compositionally biased region" description="Polar residues" evidence="1">
    <location>
        <begin position="26"/>
        <end position="41"/>
    </location>
</feature>
<sequence>MLFAAFAMILVGVLCFLYVALSPQKSKPASYTPRKPQTSGQYRMPQGPSVSPQLDERIRKERAISDDRHLSYSLPEEPTPSVVQKSEVLRPTGDGNLEEEPPTAKESRFQIEGTLFLDYSGKLTFGEESSDIDSMEDGLKNFKRIGSGSLREENGKFLFHSGNVTYTYTPEELEQVVLHNQGIVFLLKETKAPKPVFFTKDIDTFKDFLKQAALV</sequence>
<dbReference type="AlphaFoldDB" id="A0A2M9XYU2"/>
<evidence type="ECO:0000256" key="1">
    <source>
        <dbReference type="SAM" id="MobiDB-lite"/>
    </source>
</evidence>
<feature type="compositionally biased region" description="Basic and acidic residues" evidence="1">
    <location>
        <begin position="54"/>
        <end position="70"/>
    </location>
</feature>
<feature type="region of interest" description="Disordered" evidence="1">
    <location>
        <begin position="26"/>
        <end position="105"/>
    </location>
</feature>